<proteinExistence type="predicted"/>
<dbReference type="InterPro" id="IPR013783">
    <property type="entry name" value="Ig-like_fold"/>
</dbReference>
<dbReference type="Gene3D" id="2.60.40.10">
    <property type="entry name" value="Immunoglobulins"/>
    <property type="match status" value="2"/>
</dbReference>
<dbReference type="InterPro" id="IPR003961">
    <property type="entry name" value="FN3_dom"/>
</dbReference>
<dbReference type="InterPro" id="IPR025965">
    <property type="entry name" value="FlgD/Vpr_Ig-like"/>
</dbReference>
<evidence type="ECO:0000256" key="1">
    <source>
        <dbReference type="SAM" id="MobiDB-lite"/>
    </source>
</evidence>
<dbReference type="Pfam" id="PF13860">
    <property type="entry name" value="FlgD_ig"/>
    <property type="match status" value="1"/>
</dbReference>
<reference evidence="3" key="1">
    <citation type="journal article" date="2020" name="mSystems">
        <title>Genome- and Community-Level Interaction Insights into Carbon Utilization and Element Cycling Functions of Hydrothermarchaeota in Hydrothermal Sediment.</title>
        <authorList>
            <person name="Zhou Z."/>
            <person name="Liu Y."/>
            <person name="Xu W."/>
            <person name="Pan J."/>
            <person name="Luo Z.H."/>
            <person name="Li M."/>
        </authorList>
    </citation>
    <scope>NUCLEOTIDE SEQUENCE [LARGE SCALE GENOMIC DNA]</scope>
    <source>
        <strain evidence="3">HyVt-527</strain>
    </source>
</reference>
<dbReference type="SUPFAM" id="SSF49265">
    <property type="entry name" value="Fibronectin type III"/>
    <property type="match status" value="1"/>
</dbReference>
<feature type="domain" description="Fibronectin type-III" evidence="2">
    <location>
        <begin position="53"/>
        <end position="134"/>
    </location>
</feature>
<evidence type="ECO:0000313" key="3">
    <source>
        <dbReference type="EMBL" id="HHJ53524.1"/>
    </source>
</evidence>
<dbReference type="EMBL" id="DROD01000636">
    <property type="protein sequence ID" value="HHJ53524.1"/>
    <property type="molecule type" value="Genomic_DNA"/>
</dbReference>
<name>A0A7V5PQR3_CALAY</name>
<comment type="caution">
    <text evidence="3">The sequence shown here is derived from an EMBL/GenBank/DDBJ whole genome shotgun (WGS) entry which is preliminary data.</text>
</comment>
<feature type="region of interest" description="Disordered" evidence="1">
    <location>
        <begin position="131"/>
        <end position="155"/>
    </location>
</feature>
<organism evidence="3">
    <name type="scientific">Caldithrix abyssi</name>
    <dbReference type="NCBI Taxonomy" id="187145"/>
    <lineage>
        <taxon>Bacteria</taxon>
        <taxon>Pseudomonadati</taxon>
        <taxon>Calditrichota</taxon>
        <taxon>Calditrichia</taxon>
        <taxon>Calditrichales</taxon>
        <taxon>Calditrichaceae</taxon>
        <taxon>Caldithrix</taxon>
    </lineage>
</organism>
<feature type="compositionally biased region" description="Polar residues" evidence="1">
    <location>
        <begin position="131"/>
        <end position="149"/>
    </location>
</feature>
<dbReference type="AlphaFoldDB" id="A0A7V5PQR3"/>
<accession>A0A7V5PQR3</accession>
<feature type="non-terminal residue" evidence="3">
    <location>
        <position position="1"/>
    </location>
</feature>
<dbReference type="CDD" id="cd00063">
    <property type="entry name" value="FN3"/>
    <property type="match status" value="1"/>
</dbReference>
<dbReference type="PROSITE" id="PS50853">
    <property type="entry name" value="FN3"/>
    <property type="match status" value="1"/>
</dbReference>
<gene>
    <name evidence="3" type="ORF">ENJ89_10045</name>
</gene>
<protein>
    <recommendedName>
        <fullName evidence="2">Fibronectin type-III domain-containing protein</fullName>
    </recommendedName>
</protein>
<dbReference type="InterPro" id="IPR036116">
    <property type="entry name" value="FN3_sf"/>
</dbReference>
<dbReference type="Gene3D" id="2.60.40.4070">
    <property type="match status" value="1"/>
</dbReference>
<sequence>RNRWGDYSAMSVDPADDLNFWVFNQYAMQRGSPTGSEDGRWATCFGNFGTIETPTFLEANNIASTSMMLHWSGRSAEFRLMRDGTEVYAGSDTSYTATGLSPSTTYSFQVYGKASGQTYYSTNNVSLQATTAPSGSDTNPTEVISSTPTIDAGGGTTEFEIKDTGVWLTFPSGTSTSSSFTSAKKTGDPGVVGSLPTGITNISKDRNWTVTASAGTSVGTYNIRFDLTGVPGIQNFNTLKILKRDNSSSSWEEVSSLGATYVYNEPYITVQGLTTFSDFAIASTGDNSLPVELSSFVANARPLGIELTWATQSEVNNAGFIVERSLNEQGPYDELASFRTDSTLEGLGNSSFGQNYSYLDTEISDGVTYWYKLVDVDFAGQRNEHGPVKVTAHFQQGALRSVYDGGLPVRYAILPNYPNPFNPETRIRFEIPADQQDAAPISVTVFDVTGRKVKELYTGRPMAGRYELIWQGKDQSGKLVPSGVYFCVFRHSNKAQVIKMSLLR</sequence>
<evidence type="ECO:0000259" key="2">
    <source>
        <dbReference type="PROSITE" id="PS50853"/>
    </source>
</evidence>
<dbReference type="SMART" id="SM00060">
    <property type="entry name" value="FN3"/>
    <property type="match status" value="1"/>
</dbReference>
<dbReference type="Proteomes" id="UP000886124">
    <property type="component" value="Unassembled WGS sequence"/>
</dbReference>